<evidence type="ECO:0000259" key="5">
    <source>
        <dbReference type="Pfam" id="PF00135"/>
    </source>
</evidence>
<keyword evidence="4" id="KW-0325">Glycoprotein</keyword>
<dbReference type="AlphaFoldDB" id="A0A482VEP3"/>
<comment type="similarity">
    <text evidence="1">Belongs to the type-B carboxylesterase/lipase family.</text>
</comment>
<dbReference type="PANTHER" id="PTHR43142">
    <property type="entry name" value="CARBOXYLIC ESTER HYDROLASE"/>
    <property type="match status" value="1"/>
</dbReference>
<organism evidence="6 7">
    <name type="scientific">Asbolus verrucosus</name>
    <name type="common">Desert ironclad beetle</name>
    <dbReference type="NCBI Taxonomy" id="1661398"/>
    <lineage>
        <taxon>Eukaryota</taxon>
        <taxon>Metazoa</taxon>
        <taxon>Ecdysozoa</taxon>
        <taxon>Arthropoda</taxon>
        <taxon>Hexapoda</taxon>
        <taxon>Insecta</taxon>
        <taxon>Pterygota</taxon>
        <taxon>Neoptera</taxon>
        <taxon>Endopterygota</taxon>
        <taxon>Coleoptera</taxon>
        <taxon>Polyphaga</taxon>
        <taxon>Cucujiformia</taxon>
        <taxon>Tenebrionidae</taxon>
        <taxon>Pimeliinae</taxon>
        <taxon>Asbolus</taxon>
    </lineage>
</organism>
<keyword evidence="2" id="KW-0719">Serine esterase</keyword>
<name>A0A482VEP3_ASBVE</name>
<dbReference type="Gene3D" id="3.40.50.1820">
    <property type="entry name" value="alpha/beta hydrolase"/>
    <property type="match status" value="1"/>
</dbReference>
<dbReference type="PANTHER" id="PTHR43142:SF1">
    <property type="entry name" value="CARBOXYLIC ESTER HYDROLASE"/>
    <property type="match status" value="1"/>
</dbReference>
<dbReference type="Pfam" id="PF00135">
    <property type="entry name" value="COesterase"/>
    <property type="match status" value="1"/>
</dbReference>
<dbReference type="Proteomes" id="UP000292052">
    <property type="component" value="Unassembled WGS sequence"/>
</dbReference>
<evidence type="ECO:0000256" key="3">
    <source>
        <dbReference type="ARBA" id="ARBA00022801"/>
    </source>
</evidence>
<comment type="caution">
    <text evidence="6">The sequence shown here is derived from an EMBL/GenBank/DDBJ whole genome shotgun (WGS) entry which is preliminary data.</text>
</comment>
<dbReference type="OrthoDB" id="6846267at2759"/>
<evidence type="ECO:0000256" key="2">
    <source>
        <dbReference type="ARBA" id="ARBA00022487"/>
    </source>
</evidence>
<dbReference type="STRING" id="1661398.A0A482VEP3"/>
<evidence type="ECO:0000256" key="1">
    <source>
        <dbReference type="ARBA" id="ARBA00005964"/>
    </source>
</evidence>
<feature type="non-terminal residue" evidence="6">
    <location>
        <position position="59"/>
    </location>
</feature>
<evidence type="ECO:0000313" key="7">
    <source>
        <dbReference type="Proteomes" id="UP000292052"/>
    </source>
</evidence>
<dbReference type="InterPro" id="IPR002018">
    <property type="entry name" value="CarbesteraseB"/>
</dbReference>
<proteinExistence type="inferred from homology"/>
<reference evidence="6 7" key="1">
    <citation type="submission" date="2017-03" db="EMBL/GenBank/DDBJ databases">
        <title>Genome of the blue death feigning beetle - Asbolus verrucosus.</title>
        <authorList>
            <person name="Rider S.D."/>
        </authorList>
    </citation>
    <scope>NUCLEOTIDE SEQUENCE [LARGE SCALE GENOMIC DNA]</scope>
    <source>
        <strain evidence="6">Butters</strain>
        <tissue evidence="6">Head and leg muscle</tissue>
    </source>
</reference>
<dbReference type="GO" id="GO:0052689">
    <property type="term" value="F:carboxylic ester hydrolase activity"/>
    <property type="evidence" value="ECO:0007669"/>
    <property type="project" value="UniProtKB-KW"/>
</dbReference>
<dbReference type="SUPFAM" id="SSF53474">
    <property type="entry name" value="alpha/beta-Hydrolases"/>
    <property type="match status" value="1"/>
</dbReference>
<dbReference type="EMBL" id="QDEB01109060">
    <property type="protein sequence ID" value="RZB70359.1"/>
    <property type="molecule type" value="Genomic_DNA"/>
</dbReference>
<accession>A0A482VEP3</accession>
<protein>
    <submittedName>
        <fullName evidence="6">COesterase domain containing protein</fullName>
    </submittedName>
</protein>
<sequence>MDKNIVYISINYRLGPLGFLSTEDDVVPGNNGMKDQIFALEWVKNNVKYFGGNPDSVTI</sequence>
<feature type="domain" description="Carboxylesterase type B" evidence="5">
    <location>
        <begin position="3"/>
        <end position="59"/>
    </location>
</feature>
<evidence type="ECO:0000256" key="4">
    <source>
        <dbReference type="ARBA" id="ARBA00023180"/>
    </source>
</evidence>
<keyword evidence="7" id="KW-1185">Reference proteome</keyword>
<gene>
    <name evidence="6" type="ORF">BDFB_015298</name>
</gene>
<evidence type="ECO:0000313" key="6">
    <source>
        <dbReference type="EMBL" id="RZB70359.1"/>
    </source>
</evidence>
<dbReference type="InterPro" id="IPR029058">
    <property type="entry name" value="AB_hydrolase_fold"/>
</dbReference>
<keyword evidence="3" id="KW-0378">Hydrolase</keyword>